<evidence type="ECO:0000313" key="3">
    <source>
        <dbReference type="EMBL" id="CAE6439717.1"/>
    </source>
</evidence>
<comment type="caution">
    <text evidence="3">The sequence shown here is derived from an EMBL/GenBank/DDBJ whole genome shotgun (WGS) entry which is preliminary data.</text>
</comment>
<dbReference type="PANTHER" id="PTHR43205:SF7">
    <property type="entry name" value="PROSTAGLANDIN REDUCTASE 1"/>
    <property type="match status" value="1"/>
</dbReference>
<organism evidence="3 4">
    <name type="scientific">Rhizoctonia solani</name>
    <dbReference type="NCBI Taxonomy" id="456999"/>
    <lineage>
        <taxon>Eukaryota</taxon>
        <taxon>Fungi</taxon>
        <taxon>Dikarya</taxon>
        <taxon>Basidiomycota</taxon>
        <taxon>Agaricomycotina</taxon>
        <taxon>Agaricomycetes</taxon>
        <taxon>Cantharellales</taxon>
        <taxon>Ceratobasidiaceae</taxon>
        <taxon>Rhizoctonia</taxon>
    </lineage>
</organism>
<evidence type="ECO:0000259" key="2">
    <source>
        <dbReference type="SMART" id="SM00829"/>
    </source>
</evidence>
<dbReference type="PANTHER" id="PTHR43205">
    <property type="entry name" value="PROSTAGLANDIN REDUCTASE"/>
    <property type="match status" value="1"/>
</dbReference>
<dbReference type="InterPro" id="IPR045010">
    <property type="entry name" value="MDR_fam"/>
</dbReference>
<dbReference type="CDD" id="cd05288">
    <property type="entry name" value="PGDH"/>
    <property type="match status" value="1"/>
</dbReference>
<evidence type="ECO:0000256" key="1">
    <source>
        <dbReference type="ARBA" id="ARBA00023002"/>
    </source>
</evidence>
<dbReference type="Pfam" id="PF00107">
    <property type="entry name" value="ADH_zinc_N"/>
    <property type="match status" value="1"/>
</dbReference>
<reference evidence="3" key="1">
    <citation type="submission" date="2021-01" db="EMBL/GenBank/DDBJ databases">
        <authorList>
            <person name="Kaushik A."/>
        </authorList>
    </citation>
    <scope>NUCLEOTIDE SEQUENCE</scope>
    <source>
        <strain evidence="3">AG2-2IIIB</strain>
    </source>
</reference>
<dbReference type="InterPro" id="IPR036291">
    <property type="entry name" value="NAD(P)-bd_dom_sf"/>
</dbReference>
<dbReference type="Pfam" id="PF16884">
    <property type="entry name" value="ADH_N_2"/>
    <property type="match status" value="1"/>
</dbReference>
<dbReference type="Proteomes" id="UP000663843">
    <property type="component" value="Unassembled WGS sequence"/>
</dbReference>
<dbReference type="EMBL" id="CAJMWT010002320">
    <property type="protein sequence ID" value="CAE6439717.1"/>
    <property type="molecule type" value="Genomic_DNA"/>
</dbReference>
<dbReference type="Gene3D" id="3.40.50.720">
    <property type="entry name" value="NAD(P)-binding Rossmann-like Domain"/>
    <property type="match status" value="1"/>
</dbReference>
<dbReference type="FunFam" id="3.40.50.720:FF:000121">
    <property type="entry name" value="Prostaglandin reductase 2"/>
    <property type="match status" value="1"/>
</dbReference>
<dbReference type="GO" id="GO:0016628">
    <property type="term" value="F:oxidoreductase activity, acting on the CH-CH group of donors, NAD or NADP as acceptor"/>
    <property type="evidence" value="ECO:0007669"/>
    <property type="project" value="InterPro"/>
</dbReference>
<accession>A0A8H2XYU5</accession>
<feature type="domain" description="Enoyl reductase (ER)" evidence="2">
    <location>
        <begin position="28"/>
        <end position="344"/>
    </location>
</feature>
<dbReference type="InterPro" id="IPR011032">
    <property type="entry name" value="GroES-like_sf"/>
</dbReference>
<gene>
    <name evidence="3" type="ORF">RDB_LOCUS73855</name>
</gene>
<proteinExistence type="predicted"/>
<dbReference type="InterPro" id="IPR041694">
    <property type="entry name" value="ADH_N_2"/>
</dbReference>
<name>A0A8H2XYU5_9AGAM</name>
<dbReference type="SUPFAM" id="SSF51735">
    <property type="entry name" value="NAD(P)-binding Rossmann-fold domains"/>
    <property type="match status" value="1"/>
</dbReference>
<protein>
    <recommendedName>
        <fullName evidence="2">Enoyl reductase (ER) domain-containing protein</fullName>
    </recommendedName>
</protein>
<sequence length="349" mass="37481">MSPIANRSAIYNSTPIGYPVLNETVTLGSSTIDLESVALGGGILVKSLWLSIDPYLRERMRDPSVKSYAPGYQLGKPIWGFAVVQVLRSEVEGVKAGEFLRVAECPFQEYNVLPPEHPVTVIKEEEGVPLSLYVGLLGMPGQTAFYGLEVVGKPVKGETIFVSSGASAVGSLVAQLSKAKGLKVIASAGSDEKVAFMKSIGVDVAFNYKTESTADVLAKESPIDIYWDNVGGPTLDAALGAFVPGGRVIVCGTMSEYNTKEAYGVKNTPQILLKRLRVEGFYWFLAGETYEGQKNKPERFMQAMVPLIKSGQLKWSEQVYNGIETVGEAIVAVQTGTATAKVVVKVGDL</sequence>
<dbReference type="InterPro" id="IPR013149">
    <property type="entry name" value="ADH-like_C"/>
</dbReference>
<evidence type="ECO:0000313" key="4">
    <source>
        <dbReference type="Proteomes" id="UP000663843"/>
    </source>
</evidence>
<dbReference type="Gene3D" id="3.90.180.10">
    <property type="entry name" value="Medium-chain alcohol dehydrogenases, catalytic domain"/>
    <property type="match status" value="1"/>
</dbReference>
<dbReference type="SMART" id="SM00829">
    <property type="entry name" value="PKS_ER"/>
    <property type="match status" value="1"/>
</dbReference>
<keyword evidence="1" id="KW-0560">Oxidoreductase</keyword>
<dbReference type="AlphaFoldDB" id="A0A8H2XYU5"/>
<dbReference type="SUPFAM" id="SSF50129">
    <property type="entry name" value="GroES-like"/>
    <property type="match status" value="1"/>
</dbReference>
<dbReference type="InterPro" id="IPR020843">
    <property type="entry name" value="ER"/>
</dbReference>